<dbReference type="Proteomes" id="UP001190700">
    <property type="component" value="Unassembled WGS sequence"/>
</dbReference>
<sequence length="199" mass="21606">MISFQGMKQISIRGALTQPPNTAVSCKHSRGRRACKKARTPRGVNLSNRTTRLQAKDEDAPDFITGLVGKIFGKAAVEDMEPAGLQRMTIEEWPDQWPATTSEWADPVEGDEGDVVYIRPALKQTQMETAPLGLVFDADVHGWSTMAFHDQVDGMGAAVLVCQTGDGVVFGAYNPKVRMTVSYLQPKASVSGRRGCAPP</sequence>
<evidence type="ECO:0000259" key="2">
    <source>
        <dbReference type="Pfam" id="PF07534"/>
    </source>
</evidence>
<dbReference type="AlphaFoldDB" id="A0AAE0FFH5"/>
<dbReference type="InterPro" id="IPR006571">
    <property type="entry name" value="TLDc_dom"/>
</dbReference>
<comment type="caution">
    <text evidence="3">The sequence shown here is derived from an EMBL/GenBank/DDBJ whole genome shotgun (WGS) entry which is preliminary data.</text>
</comment>
<evidence type="ECO:0000313" key="4">
    <source>
        <dbReference type="Proteomes" id="UP001190700"/>
    </source>
</evidence>
<evidence type="ECO:0000256" key="1">
    <source>
        <dbReference type="SAM" id="MobiDB-lite"/>
    </source>
</evidence>
<dbReference type="Pfam" id="PF07534">
    <property type="entry name" value="TLD"/>
    <property type="match status" value="1"/>
</dbReference>
<protein>
    <recommendedName>
        <fullName evidence="2">TLDc domain-containing protein</fullName>
    </recommendedName>
</protein>
<reference evidence="3 4" key="1">
    <citation type="journal article" date="2015" name="Genome Biol. Evol.">
        <title>Comparative Genomics of a Bacterivorous Green Alga Reveals Evolutionary Causalities and Consequences of Phago-Mixotrophic Mode of Nutrition.</title>
        <authorList>
            <person name="Burns J.A."/>
            <person name="Paasch A."/>
            <person name="Narechania A."/>
            <person name="Kim E."/>
        </authorList>
    </citation>
    <scope>NUCLEOTIDE SEQUENCE [LARGE SCALE GENOMIC DNA]</scope>
    <source>
        <strain evidence="3 4">PLY_AMNH</strain>
    </source>
</reference>
<dbReference type="EMBL" id="LGRX02019207">
    <property type="protein sequence ID" value="KAK3258866.1"/>
    <property type="molecule type" value="Genomic_DNA"/>
</dbReference>
<organism evidence="3 4">
    <name type="scientific">Cymbomonas tetramitiformis</name>
    <dbReference type="NCBI Taxonomy" id="36881"/>
    <lineage>
        <taxon>Eukaryota</taxon>
        <taxon>Viridiplantae</taxon>
        <taxon>Chlorophyta</taxon>
        <taxon>Pyramimonadophyceae</taxon>
        <taxon>Pyramimonadales</taxon>
        <taxon>Pyramimonadaceae</taxon>
        <taxon>Cymbomonas</taxon>
    </lineage>
</organism>
<gene>
    <name evidence="3" type="ORF">CYMTET_32112</name>
</gene>
<feature type="compositionally biased region" description="Basic residues" evidence="1">
    <location>
        <begin position="27"/>
        <end position="40"/>
    </location>
</feature>
<keyword evidence="4" id="KW-1185">Reference proteome</keyword>
<evidence type="ECO:0000313" key="3">
    <source>
        <dbReference type="EMBL" id="KAK3258866.1"/>
    </source>
</evidence>
<feature type="domain" description="TLDc" evidence="2">
    <location>
        <begin position="118"/>
        <end position="175"/>
    </location>
</feature>
<accession>A0AAE0FFH5</accession>
<proteinExistence type="predicted"/>
<feature type="region of interest" description="Disordered" evidence="1">
    <location>
        <begin position="19"/>
        <end position="50"/>
    </location>
</feature>
<name>A0AAE0FFH5_9CHLO</name>